<dbReference type="SUPFAM" id="SSF109604">
    <property type="entry name" value="HD-domain/PDEase-like"/>
    <property type="match status" value="1"/>
</dbReference>
<keyword evidence="1" id="KW-0472">Membrane</keyword>
<proteinExistence type="predicted"/>
<dbReference type="AlphaFoldDB" id="A0A444JVC9"/>
<feature type="transmembrane region" description="Helical" evidence="1">
    <location>
        <begin position="101"/>
        <end position="123"/>
    </location>
</feature>
<organism evidence="4 5">
    <name type="scientific">Photobacterium chitinilyticum</name>
    <dbReference type="NCBI Taxonomy" id="2485123"/>
    <lineage>
        <taxon>Bacteria</taxon>
        <taxon>Pseudomonadati</taxon>
        <taxon>Pseudomonadota</taxon>
        <taxon>Gammaproteobacteria</taxon>
        <taxon>Vibrionales</taxon>
        <taxon>Vibrionaceae</taxon>
        <taxon>Photobacterium</taxon>
    </lineage>
</organism>
<dbReference type="EMBL" id="RJLM01000001">
    <property type="protein sequence ID" value="RWX57050.1"/>
    <property type="molecule type" value="Genomic_DNA"/>
</dbReference>
<keyword evidence="1" id="KW-1133">Transmembrane helix</keyword>
<feature type="transmembrane region" description="Helical" evidence="1">
    <location>
        <begin position="72"/>
        <end position="89"/>
    </location>
</feature>
<dbReference type="Gene3D" id="1.10.3210.10">
    <property type="entry name" value="Hypothetical protein af1432"/>
    <property type="match status" value="1"/>
</dbReference>
<name>A0A444JVC9_9GAMM</name>
<dbReference type="InterPro" id="IPR003607">
    <property type="entry name" value="HD/PDEase_dom"/>
</dbReference>
<dbReference type="PROSITE" id="PS50885">
    <property type="entry name" value="HAMP"/>
    <property type="match status" value="1"/>
</dbReference>
<dbReference type="Proteomes" id="UP000287563">
    <property type="component" value="Unassembled WGS sequence"/>
</dbReference>
<dbReference type="CDD" id="cd06225">
    <property type="entry name" value="HAMP"/>
    <property type="match status" value="1"/>
</dbReference>
<dbReference type="InterPro" id="IPR037522">
    <property type="entry name" value="HD_GYP_dom"/>
</dbReference>
<comment type="caution">
    <text evidence="4">The sequence shown here is derived from an EMBL/GenBank/DDBJ whole genome shotgun (WGS) entry which is preliminary data.</text>
</comment>
<dbReference type="GO" id="GO:0008081">
    <property type="term" value="F:phosphoric diester hydrolase activity"/>
    <property type="evidence" value="ECO:0007669"/>
    <property type="project" value="UniProtKB-ARBA"/>
</dbReference>
<feature type="transmembrane region" description="Helical" evidence="1">
    <location>
        <begin position="194"/>
        <end position="213"/>
    </location>
</feature>
<keyword evidence="5" id="KW-1185">Reference proteome</keyword>
<sequence length="484" mass="53889">MNTEQQLTKRAALHYLLAAGIFSLYGGRVCPFLDTLSAWQAGFYAFVTFSLMFVLRSLWIKSGDSIHFVVKNLAIFAIGAIGLSVWYNLFHDFPIESSFKVLFGIGSLGVLISLDLSLYSQILHYPKQINASELAGIQNYRHSLAFQMAAMVIFVVVLLTTILGMIMLKDVRWLAENITVTGPQSAIVSIVKEFAYVAVVLVAYTVSIMYQWLKLLRLLLVNQQQVLEDAAKGDLSVRVPVVQHGEMGAIAHYTNEMLIRLEKSYDEVNLTRDVAIVGLSALAESRDNETGAHILRTQEYVRALANRLKYCDAFSDYLTEERIDLLYKSAPLHDIGKVGVPDAILLKPGKLTDEEFETMKTHALIGAESIATAEKQMGSSSFLFLAREIALTHHEKWNGSGYPAGLVGEEIPLSGRLMALADVYDALISKRVYKPAFSHEKAKSIILEGNGTHFDPQVVEAFLECEEEFVHIAHNYQDQEAMVA</sequence>
<evidence type="ECO:0000259" key="3">
    <source>
        <dbReference type="PROSITE" id="PS51832"/>
    </source>
</evidence>
<reference evidence="4 5" key="1">
    <citation type="submission" date="2018-11" db="EMBL/GenBank/DDBJ databases">
        <title>Photobacterium sp. BEI247 sp. nov., a marine bacterium isolated from Yongle Blue Hole in the South China Sea.</title>
        <authorList>
            <person name="Wang X."/>
        </authorList>
    </citation>
    <scope>NUCLEOTIDE SEQUENCE [LARGE SCALE GENOMIC DNA]</scope>
    <source>
        <strain evidence="5">BEI247</strain>
    </source>
</reference>
<dbReference type="GO" id="GO:0016020">
    <property type="term" value="C:membrane"/>
    <property type="evidence" value="ECO:0007669"/>
    <property type="project" value="InterPro"/>
</dbReference>
<feature type="transmembrane region" description="Helical" evidence="1">
    <location>
        <begin position="12"/>
        <end position="29"/>
    </location>
</feature>
<evidence type="ECO:0000259" key="2">
    <source>
        <dbReference type="PROSITE" id="PS50885"/>
    </source>
</evidence>
<protein>
    <submittedName>
        <fullName evidence="4">HD domain-containing protein</fullName>
    </submittedName>
</protein>
<accession>A0A444JVC9</accession>
<dbReference type="InterPro" id="IPR052020">
    <property type="entry name" value="Cyclic_di-GMP/3'3'-cGAMP_PDE"/>
</dbReference>
<dbReference type="Pfam" id="PF20970">
    <property type="entry name" value="MASE10"/>
    <property type="match status" value="1"/>
</dbReference>
<evidence type="ECO:0000256" key="1">
    <source>
        <dbReference type="SAM" id="Phobius"/>
    </source>
</evidence>
<feature type="transmembrane region" description="Helical" evidence="1">
    <location>
        <begin position="41"/>
        <end position="60"/>
    </location>
</feature>
<dbReference type="Pfam" id="PF13487">
    <property type="entry name" value="HD_5"/>
    <property type="match status" value="1"/>
</dbReference>
<feature type="domain" description="HD-GYP" evidence="3">
    <location>
        <begin position="268"/>
        <end position="478"/>
    </location>
</feature>
<dbReference type="CDD" id="cd00077">
    <property type="entry name" value="HDc"/>
    <property type="match status" value="1"/>
</dbReference>
<dbReference type="InterPro" id="IPR048440">
    <property type="entry name" value="MASE10"/>
</dbReference>
<keyword evidence="1" id="KW-0812">Transmembrane</keyword>
<evidence type="ECO:0000313" key="4">
    <source>
        <dbReference type="EMBL" id="RWX57050.1"/>
    </source>
</evidence>
<dbReference type="PANTHER" id="PTHR45228:SF5">
    <property type="entry name" value="CYCLIC DI-GMP PHOSPHODIESTERASE VC_1348-RELATED"/>
    <property type="match status" value="1"/>
</dbReference>
<dbReference type="InterPro" id="IPR003660">
    <property type="entry name" value="HAMP_dom"/>
</dbReference>
<dbReference type="SMART" id="SM00471">
    <property type="entry name" value="HDc"/>
    <property type="match status" value="1"/>
</dbReference>
<dbReference type="RefSeq" id="WP_128782364.1">
    <property type="nucleotide sequence ID" value="NZ_RJLM01000001.1"/>
</dbReference>
<gene>
    <name evidence="4" type="ORF">EDI28_03145</name>
</gene>
<feature type="transmembrane region" description="Helical" evidence="1">
    <location>
        <begin position="144"/>
        <end position="168"/>
    </location>
</feature>
<evidence type="ECO:0000313" key="5">
    <source>
        <dbReference type="Proteomes" id="UP000287563"/>
    </source>
</evidence>
<feature type="domain" description="HAMP" evidence="2">
    <location>
        <begin position="224"/>
        <end position="266"/>
    </location>
</feature>
<dbReference type="PANTHER" id="PTHR45228">
    <property type="entry name" value="CYCLIC DI-GMP PHOSPHODIESTERASE TM_0186-RELATED"/>
    <property type="match status" value="1"/>
</dbReference>
<dbReference type="PROSITE" id="PS51832">
    <property type="entry name" value="HD_GYP"/>
    <property type="match status" value="1"/>
</dbReference>
<dbReference type="OrthoDB" id="6210373at2"/>
<dbReference type="SMART" id="SM00304">
    <property type="entry name" value="HAMP"/>
    <property type="match status" value="1"/>
</dbReference>
<dbReference type="GO" id="GO:0007165">
    <property type="term" value="P:signal transduction"/>
    <property type="evidence" value="ECO:0007669"/>
    <property type="project" value="InterPro"/>
</dbReference>